<evidence type="ECO:0000256" key="2">
    <source>
        <dbReference type="SAM" id="SignalP"/>
    </source>
</evidence>
<feature type="signal peptide" evidence="2">
    <location>
        <begin position="1"/>
        <end position="24"/>
    </location>
</feature>
<evidence type="ECO:0000313" key="4">
    <source>
        <dbReference type="Proteomes" id="UP001259832"/>
    </source>
</evidence>
<keyword evidence="1" id="KW-0472">Membrane</keyword>
<dbReference type="AlphaFoldDB" id="A0AAD9H0C4"/>
<sequence>MRANAAFTLLFLALIACCNDFTSAKTSVTQHSDTLNAPVNGELVARKLRTTATTDSEERGIFPNSFMQKISGIFNKNPKLVSQVEKIQKNPAAVKNLEKAALTEKSAGKLRSWLKTMNKNTSKMDKFFIIATLILFGVGAFLVWKR</sequence>
<feature type="chain" id="PRO_5042141794" description="RxLR effector protein" evidence="2">
    <location>
        <begin position="25"/>
        <end position="146"/>
    </location>
</feature>
<evidence type="ECO:0008006" key="5">
    <source>
        <dbReference type="Google" id="ProtNLM"/>
    </source>
</evidence>
<organism evidence="3 4">
    <name type="scientific">Phytophthora citrophthora</name>
    <dbReference type="NCBI Taxonomy" id="4793"/>
    <lineage>
        <taxon>Eukaryota</taxon>
        <taxon>Sar</taxon>
        <taxon>Stramenopiles</taxon>
        <taxon>Oomycota</taxon>
        <taxon>Peronosporomycetes</taxon>
        <taxon>Peronosporales</taxon>
        <taxon>Peronosporaceae</taxon>
        <taxon>Phytophthora</taxon>
    </lineage>
</organism>
<accession>A0AAD9H0C4</accession>
<dbReference type="Proteomes" id="UP001259832">
    <property type="component" value="Unassembled WGS sequence"/>
</dbReference>
<keyword evidence="4" id="KW-1185">Reference proteome</keyword>
<dbReference type="EMBL" id="JASMQC010000001">
    <property type="protein sequence ID" value="KAK1948389.1"/>
    <property type="molecule type" value="Genomic_DNA"/>
</dbReference>
<dbReference type="PROSITE" id="PS51257">
    <property type="entry name" value="PROKAR_LIPOPROTEIN"/>
    <property type="match status" value="1"/>
</dbReference>
<feature type="transmembrane region" description="Helical" evidence="1">
    <location>
        <begin position="127"/>
        <end position="144"/>
    </location>
</feature>
<keyword evidence="1" id="KW-0812">Transmembrane</keyword>
<keyword evidence="2" id="KW-0732">Signal</keyword>
<keyword evidence="1" id="KW-1133">Transmembrane helix</keyword>
<reference evidence="3" key="1">
    <citation type="submission" date="2023-08" db="EMBL/GenBank/DDBJ databases">
        <title>Reference Genome Resource for the Citrus Pathogen Phytophthora citrophthora.</title>
        <authorList>
            <person name="Moller H."/>
            <person name="Coetzee B."/>
            <person name="Rose L.J."/>
            <person name="Van Niekerk J.M."/>
        </authorList>
    </citation>
    <scope>NUCLEOTIDE SEQUENCE</scope>
    <source>
        <strain evidence="3">STE-U-9442</strain>
    </source>
</reference>
<protein>
    <recommendedName>
        <fullName evidence="5">RxLR effector protein</fullName>
    </recommendedName>
</protein>
<name>A0AAD9H0C4_9STRA</name>
<evidence type="ECO:0000313" key="3">
    <source>
        <dbReference type="EMBL" id="KAK1948389.1"/>
    </source>
</evidence>
<proteinExistence type="predicted"/>
<gene>
    <name evidence="3" type="ORF">P3T76_000679</name>
</gene>
<comment type="caution">
    <text evidence="3">The sequence shown here is derived from an EMBL/GenBank/DDBJ whole genome shotgun (WGS) entry which is preliminary data.</text>
</comment>
<evidence type="ECO:0000256" key="1">
    <source>
        <dbReference type="SAM" id="Phobius"/>
    </source>
</evidence>